<evidence type="ECO:0000259" key="1">
    <source>
        <dbReference type="Pfam" id="PF07944"/>
    </source>
</evidence>
<dbReference type="OrthoDB" id="9757939at2"/>
<dbReference type="Proteomes" id="UP000292027">
    <property type="component" value="Unassembled WGS sequence"/>
</dbReference>
<feature type="domain" description="Non-reducing end beta-L-arabinofuranosidase-like GH127 C-terminal" evidence="3">
    <location>
        <begin position="505"/>
        <end position="617"/>
    </location>
</feature>
<dbReference type="AlphaFoldDB" id="A0A4Q7WQZ8"/>
<proteinExistence type="predicted"/>
<dbReference type="Pfam" id="PF07944">
    <property type="entry name" value="Beta-AFase-like_GH127_cat"/>
    <property type="match status" value="1"/>
</dbReference>
<evidence type="ECO:0008006" key="6">
    <source>
        <dbReference type="Google" id="ProtNLM"/>
    </source>
</evidence>
<dbReference type="EMBL" id="SHKR01000014">
    <property type="protein sequence ID" value="RZU12303.1"/>
    <property type="molecule type" value="Genomic_DNA"/>
</dbReference>
<organism evidence="4 5">
    <name type="scientific">Kribbella rubisoli</name>
    <dbReference type="NCBI Taxonomy" id="3075929"/>
    <lineage>
        <taxon>Bacteria</taxon>
        <taxon>Bacillati</taxon>
        <taxon>Actinomycetota</taxon>
        <taxon>Actinomycetes</taxon>
        <taxon>Propionibacteriales</taxon>
        <taxon>Kribbellaceae</taxon>
        <taxon>Kribbella</taxon>
    </lineage>
</organism>
<dbReference type="GO" id="GO:0005975">
    <property type="term" value="P:carbohydrate metabolic process"/>
    <property type="evidence" value="ECO:0007669"/>
    <property type="project" value="InterPro"/>
</dbReference>
<gene>
    <name evidence="4" type="ORF">EV645_5569</name>
</gene>
<protein>
    <recommendedName>
        <fullName evidence="6">Glycoside hydrolase family 127 protein</fullName>
    </recommendedName>
</protein>
<evidence type="ECO:0000259" key="2">
    <source>
        <dbReference type="Pfam" id="PF20736"/>
    </source>
</evidence>
<evidence type="ECO:0000259" key="3">
    <source>
        <dbReference type="Pfam" id="PF20737"/>
    </source>
</evidence>
<accession>A0A4Q7WQZ8</accession>
<dbReference type="InterPro" id="IPR012878">
    <property type="entry name" value="Beta-AFase-like_GH127_cat"/>
</dbReference>
<dbReference type="PANTHER" id="PTHR43465">
    <property type="entry name" value="DUF1680 DOMAIN PROTEIN (AFU_ORTHOLOGUE AFUA_1G08910)"/>
    <property type="match status" value="1"/>
</dbReference>
<evidence type="ECO:0000313" key="5">
    <source>
        <dbReference type="Proteomes" id="UP000292027"/>
    </source>
</evidence>
<dbReference type="InterPro" id="IPR008928">
    <property type="entry name" value="6-hairpin_glycosidase_sf"/>
</dbReference>
<dbReference type="PANTHER" id="PTHR43465:SF2">
    <property type="entry name" value="DUF1680 DOMAIN PROTEIN (AFU_ORTHOLOGUE AFUA_1G08910)"/>
    <property type="match status" value="1"/>
</dbReference>
<dbReference type="Pfam" id="PF20736">
    <property type="entry name" value="Glyco_hydro127M"/>
    <property type="match status" value="1"/>
</dbReference>
<dbReference type="InterPro" id="IPR049174">
    <property type="entry name" value="Beta-AFase-like"/>
</dbReference>
<dbReference type="Pfam" id="PF20737">
    <property type="entry name" value="Glyco_hydro127C"/>
    <property type="match status" value="1"/>
</dbReference>
<evidence type="ECO:0000313" key="4">
    <source>
        <dbReference type="EMBL" id="RZU12303.1"/>
    </source>
</evidence>
<dbReference type="InterPro" id="IPR049049">
    <property type="entry name" value="Beta-AFase-like_GH127_C"/>
</dbReference>
<comment type="caution">
    <text evidence="4">The sequence shown here is derived from an EMBL/GenBank/DDBJ whole genome shotgun (WGS) entry which is preliminary data.</text>
</comment>
<keyword evidence="5" id="KW-1185">Reference proteome</keyword>
<dbReference type="SUPFAM" id="SSF48208">
    <property type="entry name" value="Six-hairpin glycosidases"/>
    <property type="match status" value="1"/>
</dbReference>
<dbReference type="InterPro" id="IPR049046">
    <property type="entry name" value="Beta-AFase-like_GH127_middle"/>
</dbReference>
<sequence length="622" mass="68975">MSHGTEVRVELTGGLLGSWQRRNRVATIPHVITELRKAGNLENLRRLADPSVGPYRGRYPFLDTDLYKTLEGLAYEVGREDAPAGAREFFDEVVALLEEAQAEDGYLNSYFQDPDQPKQPWSDLGWGHELYNLGHLIQAAVAANRRLGDDRLLTISRKFTDLVVRKYGEHGEEVVDGHPEVEMALVELYRETGNADYLTQARLFVDRRGQGKLKHTIFPGEYFQDHVPFRELPSVIGHAVRMAYLAAGATDVYLETGDQTLLAALERLWDDMVATKLYLTGGLGSRHSDEAIGDRYELPSERAYAETCAAIATMQWAWRMFVATGKASYLDVYETVLYNAYAVGLSADGTAFFYDNPLQRRPDHEQRSGAEDGGELLRRAWFGCPCCPPNIVRWMSELQDQVAVARDDVLYVGVYADARITAGDLAISVSTDYPWDGEITLTVENAPAEERTIALRIPAWATEATLALPGAEDETPAPADEGWVAVRRTFVPGDVVRLTLPMAPRAHGSHPYLDATRGAIAVARGPLVYCVEQQDVDAPVDDLLLTPSAVSTAIARQREDHLVLELTAGVAPEPPAELYPVITGASKQSAVQEVPATFVPYFLWGNRQALAMRVWLRTEREG</sequence>
<feature type="domain" description="Non-reducing end beta-L-arabinofuranosidase-like GH127 catalytic" evidence="1">
    <location>
        <begin position="9"/>
        <end position="399"/>
    </location>
</feature>
<reference evidence="4 5" key="1">
    <citation type="journal article" date="2015" name="Stand. Genomic Sci.">
        <title>Genomic Encyclopedia of Bacterial and Archaeal Type Strains, Phase III: the genomes of soil and plant-associated and newly described type strains.</title>
        <authorList>
            <person name="Whitman W.B."/>
            <person name="Woyke T."/>
            <person name="Klenk H.P."/>
            <person name="Zhou Y."/>
            <person name="Lilburn T.G."/>
            <person name="Beck B.J."/>
            <person name="De Vos P."/>
            <person name="Vandamme P."/>
            <person name="Eisen J.A."/>
            <person name="Garrity G."/>
            <person name="Hugenholtz P."/>
            <person name="Kyrpides N.C."/>
        </authorList>
    </citation>
    <scope>NUCLEOTIDE SEQUENCE [LARGE SCALE GENOMIC DNA]</scope>
    <source>
        <strain evidence="4 5">VKM Ac-2540</strain>
    </source>
</reference>
<feature type="domain" description="Non-reducing end beta-L-arabinofuranosidase-like GH127 middle" evidence="2">
    <location>
        <begin position="412"/>
        <end position="502"/>
    </location>
</feature>
<name>A0A4Q7WQZ8_9ACTN</name>